<evidence type="ECO:0000256" key="1">
    <source>
        <dbReference type="SAM" id="MobiDB-lite"/>
    </source>
</evidence>
<dbReference type="GO" id="GO:0062026">
    <property type="term" value="P:negative regulation of SCF-dependent proteasomal ubiquitin-dependent catabolic process"/>
    <property type="evidence" value="ECO:0007669"/>
    <property type="project" value="TreeGrafter"/>
</dbReference>
<dbReference type="Proteomes" id="UP000030106">
    <property type="component" value="Unassembled WGS sequence"/>
</dbReference>
<organism evidence="3 4">
    <name type="scientific">Beauveria bassiana D1-5</name>
    <dbReference type="NCBI Taxonomy" id="1245745"/>
    <lineage>
        <taxon>Eukaryota</taxon>
        <taxon>Fungi</taxon>
        <taxon>Dikarya</taxon>
        <taxon>Ascomycota</taxon>
        <taxon>Pezizomycotina</taxon>
        <taxon>Sordariomycetes</taxon>
        <taxon>Hypocreomycetidae</taxon>
        <taxon>Hypocreales</taxon>
        <taxon>Cordycipitaceae</taxon>
        <taxon>Beauveria</taxon>
    </lineage>
</organism>
<sequence length="312" mass="34886">MQNAGLSAPSAIQRSTTPSAPYSRRPPSPPYIPIPHAPRHEAGQYAYTVAPCEANLAASRLTREQLFIITRGKAQTATDMAATWTYEQRREAQQILDYMCIGPTSIARDETYLRNNNISLVVIVRDARMGDTRLLGVDKACDACNISPYYVNIGDLFDLIRTLPEIFYIFNMHMIGVHTQTRDAATGEARVGNILVTCDSGNDRSAAVVAAYIMAVYGASMAKAVQFVSIQRFCCTFDEDVKRILQTWEDLLRAQAAVSANQVATQYTVQPKQNKRCVDDMIDADMDLEDLLNSDRERFMERKAFAPFVDME</sequence>
<dbReference type="InterPro" id="IPR000340">
    <property type="entry name" value="Dual-sp_phosphatase_cat-dom"/>
</dbReference>
<dbReference type="GO" id="GO:0005737">
    <property type="term" value="C:cytoplasm"/>
    <property type="evidence" value="ECO:0007669"/>
    <property type="project" value="TreeGrafter"/>
</dbReference>
<name>A0A0A2VW30_BEABA</name>
<dbReference type="InterPro" id="IPR000387">
    <property type="entry name" value="Tyr_Pase_dom"/>
</dbReference>
<dbReference type="STRING" id="1245745.A0A0A2VW30"/>
<feature type="compositionally biased region" description="Polar residues" evidence="1">
    <location>
        <begin position="1"/>
        <end position="13"/>
    </location>
</feature>
<dbReference type="Gene3D" id="3.90.190.10">
    <property type="entry name" value="Protein tyrosine phosphatase superfamily"/>
    <property type="match status" value="1"/>
</dbReference>
<dbReference type="AlphaFoldDB" id="A0A0A2VW30"/>
<dbReference type="GO" id="GO:0005654">
    <property type="term" value="C:nucleoplasm"/>
    <property type="evidence" value="ECO:0007669"/>
    <property type="project" value="TreeGrafter"/>
</dbReference>
<dbReference type="SUPFAM" id="SSF52799">
    <property type="entry name" value="(Phosphotyrosine protein) phosphatases II"/>
    <property type="match status" value="1"/>
</dbReference>
<feature type="region of interest" description="Disordered" evidence="1">
    <location>
        <begin position="1"/>
        <end position="37"/>
    </location>
</feature>
<dbReference type="PANTHER" id="PTHR46588">
    <property type="entry name" value="SERINE/THREONINE/TYROSINE-INTERACTING PROTEIN"/>
    <property type="match status" value="1"/>
</dbReference>
<dbReference type="EMBL" id="ANFO01000989">
    <property type="protein sequence ID" value="KGQ04979.1"/>
    <property type="molecule type" value="Genomic_DNA"/>
</dbReference>
<dbReference type="Pfam" id="PF00782">
    <property type="entry name" value="DSPc"/>
    <property type="match status" value="1"/>
</dbReference>
<dbReference type="PROSITE" id="PS50056">
    <property type="entry name" value="TYR_PHOSPHATASE_2"/>
    <property type="match status" value="1"/>
</dbReference>
<dbReference type="OrthoDB" id="10252009at2759"/>
<feature type="domain" description="Tyrosine specific protein phosphatases" evidence="2">
    <location>
        <begin position="154"/>
        <end position="232"/>
    </location>
</feature>
<feature type="compositionally biased region" description="Low complexity" evidence="1">
    <location>
        <begin position="14"/>
        <end position="23"/>
    </location>
</feature>
<feature type="compositionally biased region" description="Pro residues" evidence="1">
    <location>
        <begin position="24"/>
        <end position="36"/>
    </location>
</feature>
<gene>
    <name evidence="3" type="ORF">BBAD15_g9773</name>
</gene>
<dbReference type="HOGENOM" id="CLU_049471_1_0_1"/>
<protein>
    <submittedName>
        <fullName evidence="3">Serine/threonine/tyrosine-interacting protein</fullName>
    </submittedName>
</protein>
<dbReference type="InterPro" id="IPR029021">
    <property type="entry name" value="Prot-tyrosine_phosphatase-like"/>
</dbReference>
<dbReference type="eggNOG" id="KOG1716">
    <property type="taxonomic scope" value="Eukaryota"/>
</dbReference>
<comment type="caution">
    <text evidence="3">The sequence shown here is derived from an EMBL/GenBank/DDBJ whole genome shotgun (WGS) entry which is preliminary data.</text>
</comment>
<dbReference type="PANTHER" id="PTHR46588:SF1">
    <property type="entry name" value="SERINE_THREONINE_TYROSINE-INTERACTING PROTEIN"/>
    <property type="match status" value="1"/>
</dbReference>
<dbReference type="GO" id="GO:0070372">
    <property type="term" value="P:regulation of ERK1 and ERK2 cascade"/>
    <property type="evidence" value="ECO:0007669"/>
    <property type="project" value="TreeGrafter"/>
</dbReference>
<proteinExistence type="predicted"/>
<evidence type="ECO:0000313" key="4">
    <source>
        <dbReference type="Proteomes" id="UP000030106"/>
    </source>
</evidence>
<evidence type="ECO:0000259" key="2">
    <source>
        <dbReference type="PROSITE" id="PS50056"/>
    </source>
</evidence>
<dbReference type="GO" id="GO:1990444">
    <property type="term" value="F:F-box domain binding"/>
    <property type="evidence" value="ECO:0007669"/>
    <property type="project" value="TreeGrafter"/>
</dbReference>
<dbReference type="CDD" id="cd14498">
    <property type="entry name" value="DSP"/>
    <property type="match status" value="1"/>
</dbReference>
<reference evidence="3 4" key="1">
    <citation type="submission" date="2012-10" db="EMBL/GenBank/DDBJ databases">
        <title>Genome sequencing and analysis of entomopathogenic fungi Beauveria bassiana D1-5.</title>
        <authorList>
            <person name="Li Q."/>
            <person name="Wang L."/>
            <person name="Zhang Z."/>
            <person name="Wang Q."/>
            <person name="Ren J."/>
            <person name="Wang M."/>
            <person name="Xu W."/>
            <person name="Wang J."/>
            <person name="Lu Y."/>
            <person name="Du Q."/>
            <person name="Sun Z."/>
        </authorList>
    </citation>
    <scope>NUCLEOTIDE SEQUENCE [LARGE SCALE GENOMIC DNA]</scope>
    <source>
        <strain evidence="3 4">D1-5</strain>
    </source>
</reference>
<accession>A0A0A2VW30</accession>
<dbReference type="InterPro" id="IPR052449">
    <property type="entry name" value="STYX-Interacting_Phosphatase"/>
</dbReference>
<evidence type="ECO:0000313" key="3">
    <source>
        <dbReference type="EMBL" id="KGQ04979.1"/>
    </source>
</evidence>